<organism evidence="1 2">
    <name type="scientific">Flemingia macrophylla</name>
    <dbReference type="NCBI Taxonomy" id="520843"/>
    <lineage>
        <taxon>Eukaryota</taxon>
        <taxon>Viridiplantae</taxon>
        <taxon>Streptophyta</taxon>
        <taxon>Embryophyta</taxon>
        <taxon>Tracheophyta</taxon>
        <taxon>Spermatophyta</taxon>
        <taxon>Magnoliopsida</taxon>
        <taxon>eudicotyledons</taxon>
        <taxon>Gunneridae</taxon>
        <taxon>Pentapetalae</taxon>
        <taxon>rosids</taxon>
        <taxon>fabids</taxon>
        <taxon>Fabales</taxon>
        <taxon>Fabaceae</taxon>
        <taxon>Papilionoideae</taxon>
        <taxon>50 kb inversion clade</taxon>
        <taxon>NPAAA clade</taxon>
        <taxon>indigoferoid/millettioid clade</taxon>
        <taxon>Phaseoleae</taxon>
        <taxon>Flemingia</taxon>
    </lineage>
</organism>
<reference evidence="1 2" key="1">
    <citation type="submission" date="2024-08" db="EMBL/GenBank/DDBJ databases">
        <title>Insights into the chromosomal genome structure of Flemingia macrophylla.</title>
        <authorList>
            <person name="Ding Y."/>
            <person name="Zhao Y."/>
            <person name="Bi W."/>
            <person name="Wu M."/>
            <person name="Zhao G."/>
            <person name="Gong Y."/>
            <person name="Li W."/>
            <person name="Zhang P."/>
        </authorList>
    </citation>
    <scope>NUCLEOTIDE SEQUENCE [LARGE SCALE GENOMIC DNA]</scope>
    <source>
        <strain evidence="1">DYQJB</strain>
        <tissue evidence="1">Leaf</tissue>
    </source>
</reference>
<name>A0ABD1MEH9_9FABA</name>
<evidence type="ECO:0000313" key="1">
    <source>
        <dbReference type="EMBL" id="KAL2334197.1"/>
    </source>
</evidence>
<keyword evidence="2" id="KW-1185">Reference proteome</keyword>
<protein>
    <submittedName>
        <fullName evidence="1">Uncharacterized protein</fullName>
    </submittedName>
</protein>
<gene>
    <name evidence="1" type="ORF">Fmac_015410</name>
</gene>
<dbReference type="AlphaFoldDB" id="A0ABD1MEH9"/>
<evidence type="ECO:0000313" key="2">
    <source>
        <dbReference type="Proteomes" id="UP001603857"/>
    </source>
</evidence>
<sequence>MEKSSLSKTRRDDNSSCTTLSRMNGYGLFSHYNKLSPCQSSPKVSIVKSDSSSRNPSASNVSVIHPPKYRITNQITPENCTYQTHSSIKKNRCCKSPSTSVDGFSLASPMVESIVYKEIICSNPCVDKRIDFVSFDTSRAGKSSGLRMPSPKIDFFDMDNFMAHVENRDNNLHSGAVSKTQGGQILNDVRNKMTCTWNIKSTISGAVSKVDEDKDCLKSEKMVNVRARAH</sequence>
<proteinExistence type="predicted"/>
<dbReference type="EMBL" id="JBGMDY010000005">
    <property type="protein sequence ID" value="KAL2334197.1"/>
    <property type="molecule type" value="Genomic_DNA"/>
</dbReference>
<dbReference type="Proteomes" id="UP001603857">
    <property type="component" value="Unassembled WGS sequence"/>
</dbReference>
<comment type="caution">
    <text evidence="1">The sequence shown here is derived from an EMBL/GenBank/DDBJ whole genome shotgun (WGS) entry which is preliminary data.</text>
</comment>
<accession>A0ABD1MEH9</accession>